<evidence type="ECO:0000313" key="1">
    <source>
        <dbReference type="EMBL" id="MFH7596408.1"/>
    </source>
</evidence>
<protein>
    <submittedName>
        <fullName evidence="1">Uncharacterized protein</fullName>
    </submittedName>
</protein>
<organism evidence="1 2">
    <name type="scientific">Streptomyces racemochromogenes</name>
    <dbReference type="NCBI Taxonomy" id="67353"/>
    <lineage>
        <taxon>Bacteria</taxon>
        <taxon>Bacillati</taxon>
        <taxon>Actinomycetota</taxon>
        <taxon>Actinomycetes</taxon>
        <taxon>Kitasatosporales</taxon>
        <taxon>Streptomycetaceae</taxon>
        <taxon>Streptomyces</taxon>
    </lineage>
</organism>
<name>A0ABW7PDG2_9ACTN</name>
<dbReference type="EMBL" id="JBBDHD010000032">
    <property type="protein sequence ID" value="MFH7596408.1"/>
    <property type="molecule type" value="Genomic_DNA"/>
</dbReference>
<keyword evidence="2" id="KW-1185">Reference proteome</keyword>
<dbReference type="RefSeq" id="WP_395510244.1">
    <property type="nucleotide sequence ID" value="NZ_JBBDHD010000032.1"/>
</dbReference>
<sequence>MLDQPLRGRRRGPPVGLRGGQLLLGGYPVPGTPQVLELDAFEEA</sequence>
<proteinExistence type="predicted"/>
<reference evidence="1 2" key="1">
    <citation type="submission" date="2024-03" db="EMBL/GenBank/DDBJ databases">
        <title>Whole genome sequencing of Streptomyces racemochromogenes, to identify antimicrobial biosynthetic gene clusters.</title>
        <authorList>
            <person name="Suryawanshi P."/>
            <person name="Krishnaraj P.U."/>
            <person name="Arun Y.P."/>
            <person name="Suryawanshi M.P."/>
            <person name="Rakshit O."/>
        </authorList>
    </citation>
    <scope>NUCLEOTIDE SEQUENCE [LARGE SCALE GENOMIC DNA]</scope>
    <source>
        <strain evidence="1 2">AUDT626</strain>
    </source>
</reference>
<gene>
    <name evidence="1" type="ORF">WDV06_15060</name>
</gene>
<comment type="caution">
    <text evidence="1">The sequence shown here is derived from an EMBL/GenBank/DDBJ whole genome shotgun (WGS) entry which is preliminary data.</text>
</comment>
<evidence type="ECO:0000313" key="2">
    <source>
        <dbReference type="Proteomes" id="UP001610631"/>
    </source>
</evidence>
<dbReference type="Proteomes" id="UP001610631">
    <property type="component" value="Unassembled WGS sequence"/>
</dbReference>
<accession>A0ABW7PDG2</accession>